<dbReference type="OrthoDB" id="416987at2759"/>
<dbReference type="Proteomes" id="UP000504618">
    <property type="component" value="Unplaced"/>
</dbReference>
<name>A0A6J1RJU0_9HYME</name>
<evidence type="ECO:0000259" key="1">
    <source>
        <dbReference type="PROSITE" id="PS50994"/>
    </source>
</evidence>
<dbReference type="SUPFAM" id="SSF56672">
    <property type="entry name" value="DNA/RNA polymerases"/>
    <property type="match status" value="1"/>
</dbReference>
<dbReference type="GO" id="GO:0042575">
    <property type="term" value="C:DNA polymerase complex"/>
    <property type="evidence" value="ECO:0007669"/>
    <property type="project" value="UniProtKB-ARBA"/>
</dbReference>
<dbReference type="InterPro" id="IPR036397">
    <property type="entry name" value="RNaseH_sf"/>
</dbReference>
<dbReference type="InterPro" id="IPR012337">
    <property type="entry name" value="RNaseH-like_sf"/>
</dbReference>
<dbReference type="Pfam" id="PF17921">
    <property type="entry name" value="Integrase_H2C2"/>
    <property type="match status" value="1"/>
</dbReference>
<reference evidence="3" key="1">
    <citation type="submission" date="2025-08" db="UniProtKB">
        <authorList>
            <consortium name="RefSeq"/>
        </authorList>
    </citation>
    <scope>IDENTIFICATION</scope>
    <source>
        <tissue evidence="3">Whole body</tissue>
    </source>
</reference>
<protein>
    <submittedName>
        <fullName evidence="3">Uncharacterized protein LOC112468144</fullName>
    </submittedName>
</protein>
<dbReference type="InterPro" id="IPR001584">
    <property type="entry name" value="Integrase_cat-core"/>
</dbReference>
<dbReference type="GeneID" id="112468144"/>
<accession>A0A6J1RJU0</accession>
<dbReference type="Pfam" id="PF18701">
    <property type="entry name" value="DUF5641"/>
    <property type="match status" value="1"/>
</dbReference>
<dbReference type="Pfam" id="PF05380">
    <property type="entry name" value="Peptidase_A17"/>
    <property type="match status" value="1"/>
</dbReference>
<dbReference type="InterPro" id="IPR008042">
    <property type="entry name" value="Retrotrans_Pao"/>
</dbReference>
<evidence type="ECO:0000313" key="3">
    <source>
        <dbReference type="RefSeq" id="XP_024892961.1"/>
    </source>
</evidence>
<dbReference type="PANTHER" id="PTHR47331">
    <property type="entry name" value="PHD-TYPE DOMAIN-CONTAINING PROTEIN"/>
    <property type="match status" value="1"/>
</dbReference>
<proteinExistence type="predicted"/>
<dbReference type="SUPFAM" id="SSF53098">
    <property type="entry name" value="Ribonuclease H-like"/>
    <property type="match status" value="1"/>
</dbReference>
<keyword evidence="2" id="KW-1185">Reference proteome</keyword>
<dbReference type="GO" id="GO:0015074">
    <property type="term" value="P:DNA integration"/>
    <property type="evidence" value="ECO:0007669"/>
    <property type="project" value="InterPro"/>
</dbReference>
<dbReference type="RefSeq" id="XP_024892961.1">
    <property type="nucleotide sequence ID" value="XM_025037193.1"/>
</dbReference>
<gene>
    <name evidence="3" type="primary">LOC112468144</name>
</gene>
<organism evidence="2 3">
    <name type="scientific">Temnothorax curvispinosus</name>
    <dbReference type="NCBI Taxonomy" id="300111"/>
    <lineage>
        <taxon>Eukaryota</taxon>
        <taxon>Metazoa</taxon>
        <taxon>Ecdysozoa</taxon>
        <taxon>Arthropoda</taxon>
        <taxon>Hexapoda</taxon>
        <taxon>Insecta</taxon>
        <taxon>Pterygota</taxon>
        <taxon>Neoptera</taxon>
        <taxon>Endopterygota</taxon>
        <taxon>Hymenoptera</taxon>
        <taxon>Apocrita</taxon>
        <taxon>Aculeata</taxon>
        <taxon>Formicoidea</taxon>
        <taxon>Formicidae</taxon>
        <taxon>Myrmicinae</taxon>
        <taxon>Temnothorax</taxon>
    </lineage>
</organism>
<evidence type="ECO:0000313" key="2">
    <source>
        <dbReference type="Proteomes" id="UP000504618"/>
    </source>
</evidence>
<dbReference type="Gene3D" id="3.30.420.10">
    <property type="entry name" value="Ribonuclease H-like superfamily/Ribonuclease H"/>
    <property type="match status" value="1"/>
</dbReference>
<dbReference type="PROSITE" id="PS50994">
    <property type="entry name" value="INTEGRASE"/>
    <property type="match status" value="1"/>
</dbReference>
<dbReference type="InterPro" id="IPR040676">
    <property type="entry name" value="DUF5641"/>
</dbReference>
<dbReference type="InterPro" id="IPR043502">
    <property type="entry name" value="DNA/RNA_pol_sf"/>
</dbReference>
<dbReference type="GO" id="GO:0003676">
    <property type="term" value="F:nucleic acid binding"/>
    <property type="evidence" value="ECO:0007669"/>
    <property type="project" value="InterPro"/>
</dbReference>
<sequence>MAIKRLEINTRRLKSDNLFEDYCRVLEEWTAEGIIEQVLLPEVNDSGYYLPHRHINVSPKERNVLRFLWWSKEDPTKITVYRHCRVVFGVSSSPFLLGATIELLLERALQQATTDEQRAIIRKLQKSFYVDNCVTSVDSNEELQLFMEGATDAMSAGGFLLRGWEYSDPTLIRDSSSVLGLTWNRGQDTLSLTKAALEEPLPEKVTKRSILSAAQKIFDPIGLACPVLLRPKLLLQKLWSTDLDWDTEVNKEIEDIFREWHQQLKLLKELHIPRWIFGDELRECSTSLHVFVDASQDAYAAVLFARTETSKGVKVQLIEAKARVAPLGKLTINRLELLAATIGVRLMDSSLDVLEREQPEKFYWKPEQWHHVPGTINSADVPSRGCSAKQLLESRWWEGPEWLKKSRDQWPSAEYTVDESEVDREIKKSAIKIKKSEASIQHELAMKNTCKTVEDYWYLKGSSKYTKILRVMAWILRFVTKCRRNCIRHLSEVLSVKEISQAELTLMRLSQEESFEGVEDPRISCLKAFKDKAGVIRLKTLIFNREDQFGFCYPIVLEPRHPLVRKLIQHKHQELHHAGMQIVMSSLREQVWILSSRRAIRSVLSKCIICKRYNAKRIEASPSILPEERTRDAAAFEVSGVDCAGPLYLKGGQKAWICLYTCAVYRAVHLELITLLSTEAFLEAFRRFVARRGRPSVMFSDNGTNFTGTGNLLRGINWKRITEYSAVKKIEWRFNPPSAAWWGGWWERLVRSVKEILRKVLGRACLTSDELYTTLCDCEAIVNSRPITYLSEDSGQLAPLTPSMFIQDVQESGLPDLDQIEESNLKARLRYRQKLRADLRCRFRSEYLGQLSRASYSSNDEIKIKIGDVVLIGNESQKRLDWPLGRVIEIRRGWRSTSSAS</sequence>
<dbReference type="GO" id="GO:0071897">
    <property type="term" value="P:DNA biosynthetic process"/>
    <property type="evidence" value="ECO:0007669"/>
    <property type="project" value="UniProtKB-ARBA"/>
</dbReference>
<dbReference type="AlphaFoldDB" id="A0A6J1RJU0"/>
<dbReference type="InterPro" id="IPR041588">
    <property type="entry name" value="Integrase_H2C2"/>
</dbReference>
<feature type="domain" description="Integrase catalytic" evidence="1">
    <location>
        <begin position="618"/>
        <end position="810"/>
    </location>
</feature>